<dbReference type="InterPro" id="IPR008921">
    <property type="entry name" value="DNA_pol3_clamp-load_cplx_C"/>
</dbReference>
<dbReference type="InterPro" id="IPR005790">
    <property type="entry name" value="DNA_polIII_delta"/>
</dbReference>
<evidence type="ECO:0000256" key="2">
    <source>
        <dbReference type="ARBA" id="ARBA00022679"/>
    </source>
</evidence>
<proteinExistence type="inferred from homology"/>
<evidence type="ECO:0000313" key="9">
    <source>
        <dbReference type="Proteomes" id="UP000773064"/>
    </source>
</evidence>
<dbReference type="Gene3D" id="1.20.272.10">
    <property type="match status" value="1"/>
</dbReference>
<keyword evidence="2" id="KW-0808">Transferase</keyword>
<evidence type="ECO:0000256" key="3">
    <source>
        <dbReference type="ARBA" id="ARBA00022695"/>
    </source>
</evidence>
<dbReference type="Gene3D" id="3.40.50.300">
    <property type="entry name" value="P-loop containing nucleotide triphosphate hydrolases"/>
    <property type="match status" value="1"/>
</dbReference>
<dbReference type="InterPro" id="IPR027417">
    <property type="entry name" value="P-loop_NTPase"/>
</dbReference>
<dbReference type="EC" id="2.7.7.7" evidence="1"/>
<reference evidence="8 9" key="1">
    <citation type="journal article" date="2021" name="Environ. Microbiol.">
        <title>Genetic insights into the dark matter of the mammalian gut microbiota through targeted genome reconstruction.</title>
        <authorList>
            <person name="Lugli G.A."/>
            <person name="Alessandri G."/>
            <person name="Milani C."/>
            <person name="Viappiani A."/>
            <person name="Fontana F."/>
            <person name="Tarracchini C."/>
            <person name="Mancabelli L."/>
            <person name="Argentini C."/>
            <person name="Ruiz L."/>
            <person name="Margolles A."/>
            <person name="van Sinderen D."/>
            <person name="Turroni F."/>
            <person name="Ventura M."/>
        </authorList>
    </citation>
    <scope>NUCLEOTIDE SEQUENCE [LARGE SCALE GENOMIC DNA]</scope>
    <source>
        <strain evidence="8 9">MA2</strain>
    </source>
</reference>
<evidence type="ECO:0000256" key="1">
    <source>
        <dbReference type="ARBA" id="ARBA00012417"/>
    </source>
</evidence>
<dbReference type="PANTHER" id="PTHR34388">
    <property type="entry name" value="DNA POLYMERASE III SUBUNIT DELTA"/>
    <property type="match status" value="1"/>
</dbReference>
<dbReference type="PANTHER" id="PTHR34388:SF1">
    <property type="entry name" value="DNA POLYMERASE III SUBUNIT DELTA"/>
    <property type="match status" value="1"/>
</dbReference>
<evidence type="ECO:0000256" key="6">
    <source>
        <dbReference type="ARBA" id="ARBA00034754"/>
    </source>
</evidence>
<keyword evidence="3" id="KW-0548">Nucleotidyltransferase</keyword>
<comment type="catalytic activity">
    <reaction evidence="7">
        <text>DNA(n) + a 2'-deoxyribonucleoside 5'-triphosphate = DNA(n+1) + diphosphate</text>
        <dbReference type="Rhea" id="RHEA:22508"/>
        <dbReference type="Rhea" id="RHEA-COMP:17339"/>
        <dbReference type="Rhea" id="RHEA-COMP:17340"/>
        <dbReference type="ChEBI" id="CHEBI:33019"/>
        <dbReference type="ChEBI" id="CHEBI:61560"/>
        <dbReference type="ChEBI" id="CHEBI:173112"/>
        <dbReference type="EC" id="2.7.7.7"/>
    </reaction>
</comment>
<keyword evidence="9" id="KW-1185">Reference proteome</keyword>
<gene>
    <name evidence="8" type="ORF">JS528_00220</name>
</gene>
<sequence length="321" mass="34670">MAKQAGNSAFRVVFGGDAYLNERTARELCDKALKDRPDAELIELDAASADRYAFDEAVSPSLLAETAVVRVDNLQSADEKLGEAMVAYVRESKDDPNASIVICRHEGGSKGKRLADQLFRAGAVKEEVPDLKKPEAKLNFVISRFERMGRRVEPLAAQQLVDVLGERTGELDAMCRQLCFDFDDDPIGLNRVNQYLTANAQVTGFAVADAAMEGRTADAIVMMRSAVEQGTAPIALIGALAAKLRNVAKASAVKTGAISASEAGMPSWMLKRVRLGGWTSQGLSNCIRTLAWADEQSKSNGGDPMYALERSIETIAAKGRR</sequence>
<dbReference type="NCBIfam" id="TIGR01128">
    <property type="entry name" value="holA"/>
    <property type="match status" value="1"/>
</dbReference>
<keyword evidence="4" id="KW-0235">DNA replication</keyword>
<keyword evidence="5" id="KW-0239">DNA-directed DNA polymerase</keyword>
<accession>A0ABS5ULQ5</accession>
<dbReference type="SUPFAM" id="SSF48019">
    <property type="entry name" value="post-AAA+ oligomerization domain-like"/>
    <property type="match status" value="1"/>
</dbReference>
<comment type="similarity">
    <text evidence="6">Belongs to the DNA polymerase HolA subunit family.</text>
</comment>
<dbReference type="EMBL" id="JAFEJS010000001">
    <property type="protein sequence ID" value="MBT1171808.1"/>
    <property type="molecule type" value="Genomic_DNA"/>
</dbReference>
<comment type="caution">
    <text evidence="8">The sequence shown here is derived from an EMBL/GenBank/DDBJ whole genome shotgun (WGS) entry which is preliminary data.</text>
</comment>
<dbReference type="RefSeq" id="WP_214357101.1">
    <property type="nucleotide sequence ID" value="NZ_JAFEJS010000001.1"/>
</dbReference>
<protein>
    <recommendedName>
        <fullName evidence="1">DNA-directed DNA polymerase</fullName>
        <ecNumber evidence="1">2.7.7.7</ecNumber>
    </recommendedName>
</protein>
<dbReference type="Proteomes" id="UP000773064">
    <property type="component" value="Unassembled WGS sequence"/>
</dbReference>
<evidence type="ECO:0000256" key="4">
    <source>
        <dbReference type="ARBA" id="ARBA00022705"/>
    </source>
</evidence>
<name>A0ABS5ULQ5_9BIFI</name>
<evidence type="ECO:0000256" key="5">
    <source>
        <dbReference type="ARBA" id="ARBA00022932"/>
    </source>
</evidence>
<evidence type="ECO:0000256" key="7">
    <source>
        <dbReference type="ARBA" id="ARBA00049244"/>
    </source>
</evidence>
<evidence type="ECO:0000313" key="8">
    <source>
        <dbReference type="EMBL" id="MBT1171808.1"/>
    </source>
</evidence>
<organism evidence="8 9">
    <name type="scientific">Bifidobacterium santillanense</name>
    <dbReference type="NCBI Taxonomy" id="2809028"/>
    <lineage>
        <taxon>Bacteria</taxon>
        <taxon>Bacillati</taxon>
        <taxon>Actinomycetota</taxon>
        <taxon>Actinomycetes</taxon>
        <taxon>Bifidobacteriales</taxon>
        <taxon>Bifidobacteriaceae</taxon>
        <taxon>Bifidobacterium</taxon>
    </lineage>
</organism>